<comment type="catalytic activity">
    <reaction evidence="1">
        <text>(2S,3R)-3-hydroxybutane-1,2,3-tricarboxylate = pyruvate + succinate</text>
        <dbReference type="Rhea" id="RHEA:16809"/>
        <dbReference type="ChEBI" id="CHEBI:15361"/>
        <dbReference type="ChEBI" id="CHEBI:30031"/>
        <dbReference type="ChEBI" id="CHEBI:57429"/>
        <dbReference type="EC" id="4.1.3.30"/>
    </reaction>
</comment>
<keyword evidence="8" id="KW-1185">Reference proteome</keyword>
<dbReference type="RefSeq" id="WP_229837496.1">
    <property type="nucleotide sequence ID" value="NZ_BMZS01000014.1"/>
</dbReference>
<evidence type="ECO:0000256" key="1">
    <source>
        <dbReference type="ARBA" id="ARBA00001050"/>
    </source>
</evidence>
<dbReference type="InterPro" id="IPR039556">
    <property type="entry name" value="ICL/PEPM"/>
</dbReference>
<dbReference type="AlphaFoldDB" id="A0A918XXA3"/>
<evidence type="ECO:0000256" key="5">
    <source>
        <dbReference type="ARBA" id="ARBA00057039"/>
    </source>
</evidence>
<dbReference type="Gene3D" id="3.20.20.60">
    <property type="entry name" value="Phosphoenolpyruvate-binding domains"/>
    <property type="match status" value="1"/>
</dbReference>
<dbReference type="CDD" id="cd00377">
    <property type="entry name" value="ICL_PEPM"/>
    <property type="match status" value="1"/>
</dbReference>
<comment type="caution">
    <text evidence="7">The sequence shown here is derived from an EMBL/GenBank/DDBJ whole genome shotgun (WGS) entry which is preliminary data.</text>
</comment>
<dbReference type="GO" id="GO:0046421">
    <property type="term" value="F:methylisocitrate lyase activity"/>
    <property type="evidence" value="ECO:0007669"/>
    <property type="project" value="UniProtKB-EC"/>
</dbReference>
<name>A0A918XXA3_9PROT</name>
<gene>
    <name evidence="7" type="ORF">GCM10017083_50760</name>
</gene>
<dbReference type="InterPro" id="IPR015813">
    <property type="entry name" value="Pyrv/PenolPyrv_kinase-like_dom"/>
</dbReference>
<dbReference type="InterPro" id="IPR018523">
    <property type="entry name" value="Isocitrate_lyase_ph_CS"/>
</dbReference>
<dbReference type="EC" id="4.1.3.30" evidence="3"/>
<dbReference type="EMBL" id="BMZS01000014">
    <property type="protein sequence ID" value="GHD62228.1"/>
    <property type="molecule type" value="Genomic_DNA"/>
</dbReference>
<dbReference type="PANTHER" id="PTHR42905">
    <property type="entry name" value="PHOSPHOENOLPYRUVATE CARBOXYLASE"/>
    <property type="match status" value="1"/>
</dbReference>
<reference evidence="7" key="2">
    <citation type="submission" date="2020-09" db="EMBL/GenBank/DDBJ databases">
        <authorList>
            <person name="Sun Q."/>
            <person name="Kim S."/>
        </authorList>
    </citation>
    <scope>NUCLEOTIDE SEQUENCE</scope>
    <source>
        <strain evidence="7">KCTC 42651</strain>
    </source>
</reference>
<reference evidence="7" key="1">
    <citation type="journal article" date="2014" name="Int. J. Syst. Evol. Microbiol.">
        <title>Complete genome sequence of Corynebacterium casei LMG S-19264T (=DSM 44701T), isolated from a smear-ripened cheese.</title>
        <authorList>
            <consortium name="US DOE Joint Genome Institute (JGI-PGF)"/>
            <person name="Walter F."/>
            <person name="Albersmeier A."/>
            <person name="Kalinowski J."/>
            <person name="Ruckert C."/>
        </authorList>
    </citation>
    <scope>NUCLEOTIDE SEQUENCE</scope>
    <source>
        <strain evidence="7">KCTC 42651</strain>
    </source>
</reference>
<sequence>MTDAPLTDAPMTLRRQLAGDALVVAPGIYDALSALIATQAGFGSLYLSGASIAYTRFGVPDIGLIGMSEVAETLTAICDRVPTPVIVDGDTGFGNALNVIRTVRTFERCGAQAVQLEDQAMPKRCGHLAGKTLVPTAEMAGKVKAAVDARKSEDFLIIARTDAIAVEGYEAALDRAELYLEAGADVLFVEAPRDRVEMDGIVARFGRRIPLLANMVEGGKTPLHDAAELQEIGYKIAIFPGGTVRALSRLLAEYYGSLRQHGGTGPFLERMNMFDALNGIIGTPGYLARGRDYDGSNFGGGA</sequence>
<dbReference type="InterPro" id="IPR040442">
    <property type="entry name" value="Pyrv_kinase-like_dom_sf"/>
</dbReference>
<dbReference type="Pfam" id="PF13714">
    <property type="entry name" value="PEP_mutase"/>
    <property type="match status" value="1"/>
</dbReference>
<keyword evidence="7" id="KW-0456">Lyase</keyword>
<evidence type="ECO:0000256" key="4">
    <source>
        <dbReference type="ARBA" id="ARBA00044762"/>
    </source>
</evidence>
<comment type="subunit">
    <text evidence="4">Homotetramer; dimer of dimers.</text>
</comment>
<protein>
    <recommendedName>
        <fullName evidence="6">2-methylisocitrate lyase</fullName>
        <ecNumber evidence="3">4.1.3.30</ecNumber>
    </recommendedName>
</protein>
<dbReference type="Proteomes" id="UP000630353">
    <property type="component" value="Unassembled WGS sequence"/>
</dbReference>
<proteinExistence type="inferred from homology"/>
<accession>A0A918XXA3</accession>
<dbReference type="FunFam" id="3.20.20.60:FF:000009">
    <property type="entry name" value="2-methylisocitrate lyase"/>
    <property type="match status" value="1"/>
</dbReference>
<evidence type="ECO:0000313" key="8">
    <source>
        <dbReference type="Proteomes" id="UP000630353"/>
    </source>
</evidence>
<organism evidence="7 8">
    <name type="scientific">Thalassobaculum fulvum</name>
    <dbReference type="NCBI Taxonomy" id="1633335"/>
    <lineage>
        <taxon>Bacteria</taxon>
        <taxon>Pseudomonadati</taxon>
        <taxon>Pseudomonadota</taxon>
        <taxon>Alphaproteobacteria</taxon>
        <taxon>Rhodospirillales</taxon>
        <taxon>Thalassobaculaceae</taxon>
        <taxon>Thalassobaculum</taxon>
    </lineage>
</organism>
<comment type="similarity">
    <text evidence="2">Belongs to the isocitrate lyase/PEP mutase superfamily. Methylisocitrate lyase family.</text>
</comment>
<evidence type="ECO:0000256" key="6">
    <source>
        <dbReference type="ARBA" id="ARBA00073849"/>
    </source>
</evidence>
<dbReference type="PROSITE" id="PS00161">
    <property type="entry name" value="ISOCITRATE_LYASE"/>
    <property type="match status" value="1"/>
</dbReference>
<dbReference type="PANTHER" id="PTHR42905:SF5">
    <property type="entry name" value="CARBOXYVINYL-CARBOXYPHOSPHONATE PHOSPHORYLMUTASE, CHLOROPLASTIC"/>
    <property type="match status" value="1"/>
</dbReference>
<comment type="function">
    <text evidence="5">Involved in the catabolism of short chain fatty acids (SCFA) via the 2-methylcitrate cycle I (propionate degradation route). Catalyzes the thermodynamically favored C-C bond cleavage of (2R,3S)-2-methylisocitrate to yield pyruvate and succinate via an alpha-carboxy-carbanion intermediate.</text>
</comment>
<dbReference type="SUPFAM" id="SSF51621">
    <property type="entry name" value="Phosphoenolpyruvate/pyruvate domain"/>
    <property type="match status" value="1"/>
</dbReference>
<evidence type="ECO:0000256" key="2">
    <source>
        <dbReference type="ARBA" id="ARBA00009282"/>
    </source>
</evidence>
<evidence type="ECO:0000256" key="3">
    <source>
        <dbReference type="ARBA" id="ARBA00012260"/>
    </source>
</evidence>
<evidence type="ECO:0000313" key="7">
    <source>
        <dbReference type="EMBL" id="GHD62228.1"/>
    </source>
</evidence>